<evidence type="ECO:0000313" key="1">
    <source>
        <dbReference type="EMBL" id="ACY88394.1"/>
    </source>
</evidence>
<sequence length="40" mass="4698">MRKEKMAALCRHKNVQILKLRLYLYSSFRSRWGSLSPSAA</sequence>
<keyword evidence="2" id="KW-1185">Reference proteome</keyword>
<dbReference type="Proteomes" id="UP000002695">
    <property type="component" value="Chromosome"/>
</dbReference>
<gene>
    <name evidence="1" type="ordered locus">STM14_1923</name>
</gene>
<dbReference type="KEGG" id="seo:STM14_1923"/>
<dbReference type="AlphaFoldDB" id="A0A0F6B1K8"/>
<reference evidence="1 2" key="1">
    <citation type="journal article" date="2010" name="J. Bacteriol.">
        <title>Short-term signatures of evolutionary change in the Salmonella enterica serovar typhimurium 14028 genome.</title>
        <authorList>
            <person name="Jarvik T."/>
            <person name="Smillie C."/>
            <person name="Groisman E.A."/>
            <person name="Ochman H."/>
        </authorList>
    </citation>
    <scope>NUCLEOTIDE SEQUENCE [LARGE SCALE GENOMIC DNA]</scope>
    <source>
        <strain evidence="2">14028s / SGSC 2262</strain>
    </source>
</reference>
<organism evidence="1 2">
    <name type="scientific">Salmonella typhimurium (strain 14028s / SGSC 2262)</name>
    <dbReference type="NCBI Taxonomy" id="588858"/>
    <lineage>
        <taxon>Bacteria</taxon>
        <taxon>Pseudomonadati</taxon>
        <taxon>Pseudomonadota</taxon>
        <taxon>Gammaproteobacteria</taxon>
        <taxon>Enterobacterales</taxon>
        <taxon>Enterobacteriaceae</taxon>
        <taxon>Salmonella</taxon>
    </lineage>
</organism>
<proteinExistence type="predicted"/>
<dbReference type="EMBL" id="CP001363">
    <property type="protein sequence ID" value="ACY88394.1"/>
    <property type="molecule type" value="Genomic_DNA"/>
</dbReference>
<accession>A0A0F6B1K8</accession>
<evidence type="ECO:0000313" key="2">
    <source>
        <dbReference type="Proteomes" id="UP000002695"/>
    </source>
</evidence>
<protein>
    <submittedName>
        <fullName evidence="1">Uncharacterized protein</fullName>
    </submittedName>
</protein>
<dbReference type="HOGENOM" id="CLU_3296154_0_0_6"/>
<name>A0A0F6B1K8_SALT1</name>